<dbReference type="GO" id="GO:0050462">
    <property type="term" value="F:N-acetylneuraminate synthase activity"/>
    <property type="evidence" value="ECO:0007669"/>
    <property type="project" value="UniProtKB-EC"/>
</dbReference>
<dbReference type="NCBIfam" id="TIGR03569">
    <property type="entry name" value="NeuB_NnaB"/>
    <property type="match status" value="1"/>
</dbReference>
<reference evidence="2 3" key="1">
    <citation type="submission" date="2019-01" db="EMBL/GenBank/DDBJ databases">
        <authorList>
            <person name="Chen W.-M."/>
        </authorList>
    </citation>
    <scope>NUCLEOTIDE SEQUENCE [LARGE SCALE GENOMIC DNA]</scope>
    <source>
        <strain evidence="2 3">KYPY4</strain>
    </source>
</reference>
<organism evidence="2 3">
    <name type="scientific">Rubrivivax rivuli</name>
    <dbReference type="NCBI Taxonomy" id="1862385"/>
    <lineage>
        <taxon>Bacteria</taxon>
        <taxon>Pseudomonadati</taxon>
        <taxon>Pseudomonadota</taxon>
        <taxon>Betaproteobacteria</taxon>
        <taxon>Burkholderiales</taxon>
        <taxon>Sphaerotilaceae</taxon>
        <taxon>Rubrivivax</taxon>
    </lineage>
</organism>
<evidence type="ECO:0000313" key="2">
    <source>
        <dbReference type="EMBL" id="RVU43454.1"/>
    </source>
</evidence>
<dbReference type="InterPro" id="IPR006190">
    <property type="entry name" value="SAF_AFP_Neu5Ac"/>
</dbReference>
<dbReference type="GO" id="GO:0047444">
    <property type="term" value="F:N-acylneuraminate-9-phosphate synthase activity"/>
    <property type="evidence" value="ECO:0007669"/>
    <property type="project" value="TreeGrafter"/>
</dbReference>
<gene>
    <name evidence="2" type="primary">neuB</name>
    <name evidence="2" type="ORF">EOE66_21190</name>
</gene>
<sequence>MAERTFVIAEAGVNHNGSLDLALKLVDVAAAAGADAVKFQTFKAAKLVTAAAAKAEYQVANMKEGGTQFAMLQRLELSEQDHLRLVEHCRDAGIRFMSTAFDAESLAFLATLDMPAIKLPSGDITCAPLLLQAARLRAPLIVSTGMSTLADIEDALGVIAFGLTQAGEPTGRADFLAAYCSDAGRQALQQHVSLLHCVTQYPAPPASVNLRAMDSMAACFGLPVGYSDHTLGTEISLAAVARGATIIEKHFTLDRSLPGPDHAASLEPGELRQLVLGIRNIESALGARLKAPAASEAGNRPVARRSLVAARPLRRGEPITADALACKRPGLGLSPMEFWDMLGRPAARDFAADELIER</sequence>
<evidence type="ECO:0000259" key="1">
    <source>
        <dbReference type="PROSITE" id="PS50844"/>
    </source>
</evidence>
<dbReference type="SUPFAM" id="SSF51269">
    <property type="entry name" value="AFP III-like domain"/>
    <property type="match status" value="1"/>
</dbReference>
<dbReference type="GO" id="GO:0016051">
    <property type="term" value="P:carbohydrate biosynthetic process"/>
    <property type="evidence" value="ECO:0007669"/>
    <property type="project" value="InterPro"/>
</dbReference>
<dbReference type="OrthoDB" id="9781701at2"/>
<dbReference type="PANTHER" id="PTHR42966">
    <property type="entry name" value="N-ACETYLNEURAMINATE SYNTHASE"/>
    <property type="match status" value="1"/>
</dbReference>
<proteinExistence type="predicted"/>
<accession>A0A437R9S9</accession>
<dbReference type="InterPro" id="IPR013132">
    <property type="entry name" value="PseI/NeuA/B-like_N"/>
</dbReference>
<dbReference type="Gene3D" id="3.20.20.70">
    <property type="entry name" value="Aldolase class I"/>
    <property type="match status" value="1"/>
</dbReference>
<dbReference type="InterPro" id="IPR013974">
    <property type="entry name" value="SAF"/>
</dbReference>
<dbReference type="InterPro" id="IPR051690">
    <property type="entry name" value="PseI-like"/>
</dbReference>
<dbReference type="Pfam" id="PF03102">
    <property type="entry name" value="NeuB"/>
    <property type="match status" value="1"/>
</dbReference>
<dbReference type="EMBL" id="SACR01000007">
    <property type="protein sequence ID" value="RVU43454.1"/>
    <property type="molecule type" value="Genomic_DNA"/>
</dbReference>
<name>A0A437R9S9_9BURK</name>
<dbReference type="RefSeq" id="WP_128230737.1">
    <property type="nucleotide sequence ID" value="NZ_SACR01000007.1"/>
</dbReference>
<dbReference type="InterPro" id="IPR020007">
    <property type="entry name" value="NeuB/NeuA"/>
</dbReference>
<dbReference type="Pfam" id="PF08666">
    <property type="entry name" value="SAF"/>
    <property type="match status" value="1"/>
</dbReference>
<dbReference type="Gene3D" id="3.90.1210.10">
    <property type="entry name" value="Antifreeze-like/N-acetylneuraminic acid synthase C-terminal domain"/>
    <property type="match status" value="1"/>
</dbReference>
<feature type="domain" description="AFP-like" evidence="1">
    <location>
        <begin position="306"/>
        <end position="358"/>
    </location>
</feature>
<dbReference type="Proteomes" id="UP000285575">
    <property type="component" value="Unassembled WGS sequence"/>
</dbReference>
<comment type="caution">
    <text evidence="2">The sequence shown here is derived from an EMBL/GenBank/DDBJ whole genome shotgun (WGS) entry which is preliminary data.</text>
</comment>
<dbReference type="InterPro" id="IPR036732">
    <property type="entry name" value="AFP_Neu5c_C_sf"/>
</dbReference>
<dbReference type="SUPFAM" id="SSF51569">
    <property type="entry name" value="Aldolase"/>
    <property type="match status" value="1"/>
</dbReference>
<dbReference type="PANTHER" id="PTHR42966:SF1">
    <property type="entry name" value="SIALIC ACID SYNTHASE"/>
    <property type="match status" value="1"/>
</dbReference>
<keyword evidence="3" id="KW-1185">Reference proteome</keyword>
<dbReference type="CDD" id="cd11615">
    <property type="entry name" value="SAF_NeuB_like"/>
    <property type="match status" value="1"/>
</dbReference>
<dbReference type="InterPro" id="IPR013785">
    <property type="entry name" value="Aldolase_TIM"/>
</dbReference>
<keyword evidence="2" id="KW-0808">Transferase</keyword>
<protein>
    <submittedName>
        <fullName evidence="2">N-acetylneuraminate synthase</fullName>
        <ecNumber evidence="2">2.5.1.56</ecNumber>
    </submittedName>
</protein>
<dbReference type="PROSITE" id="PS50844">
    <property type="entry name" value="AFP_LIKE"/>
    <property type="match status" value="1"/>
</dbReference>
<dbReference type="EC" id="2.5.1.56" evidence="2"/>
<evidence type="ECO:0000313" key="3">
    <source>
        <dbReference type="Proteomes" id="UP000285575"/>
    </source>
</evidence>
<dbReference type="InterPro" id="IPR057736">
    <property type="entry name" value="SAF_PseI/NeuA/NeuB"/>
</dbReference>
<dbReference type="AlphaFoldDB" id="A0A437R9S9"/>